<proteinExistence type="predicted"/>
<accession>K0RVV1</accession>
<feature type="non-terminal residue" evidence="1">
    <location>
        <position position="45"/>
    </location>
</feature>
<keyword evidence="2" id="KW-1185">Reference proteome</keyword>
<reference evidence="1 2" key="1">
    <citation type="journal article" date="2012" name="Genome Biol.">
        <title>Genome and low-iron response of an oceanic diatom adapted to chronic iron limitation.</title>
        <authorList>
            <person name="Lommer M."/>
            <person name="Specht M."/>
            <person name="Roy A.S."/>
            <person name="Kraemer L."/>
            <person name="Andreson R."/>
            <person name="Gutowska M.A."/>
            <person name="Wolf J."/>
            <person name="Bergner S.V."/>
            <person name="Schilhabel M.B."/>
            <person name="Klostermeier U.C."/>
            <person name="Beiko R.G."/>
            <person name="Rosenstiel P."/>
            <person name="Hippler M."/>
            <person name="Laroche J."/>
        </authorList>
    </citation>
    <scope>NUCLEOTIDE SEQUENCE [LARGE SCALE GENOMIC DNA]</scope>
    <source>
        <strain evidence="1 2">CCMP1005</strain>
    </source>
</reference>
<organism evidence="1 2">
    <name type="scientific">Thalassiosira oceanica</name>
    <name type="common">Marine diatom</name>
    <dbReference type="NCBI Taxonomy" id="159749"/>
    <lineage>
        <taxon>Eukaryota</taxon>
        <taxon>Sar</taxon>
        <taxon>Stramenopiles</taxon>
        <taxon>Ochrophyta</taxon>
        <taxon>Bacillariophyta</taxon>
        <taxon>Coscinodiscophyceae</taxon>
        <taxon>Thalassiosirophycidae</taxon>
        <taxon>Thalassiosirales</taxon>
        <taxon>Thalassiosiraceae</taxon>
        <taxon>Thalassiosira</taxon>
    </lineage>
</organism>
<dbReference type="EMBL" id="AGNL01038792">
    <property type="protein sequence ID" value="EJK52981.1"/>
    <property type="molecule type" value="Genomic_DNA"/>
</dbReference>
<evidence type="ECO:0008006" key="3">
    <source>
        <dbReference type="Google" id="ProtNLM"/>
    </source>
</evidence>
<evidence type="ECO:0000313" key="2">
    <source>
        <dbReference type="Proteomes" id="UP000266841"/>
    </source>
</evidence>
<name>K0RVV1_THAOC</name>
<evidence type="ECO:0000313" key="1">
    <source>
        <dbReference type="EMBL" id="EJK52981.1"/>
    </source>
</evidence>
<gene>
    <name evidence="1" type="ORF">THAOC_27666</name>
</gene>
<dbReference type="Proteomes" id="UP000266841">
    <property type="component" value="Unassembled WGS sequence"/>
</dbReference>
<protein>
    <recommendedName>
        <fullName evidence="3">PNPLA domain-containing protein</fullName>
    </recommendedName>
</protein>
<dbReference type="AlphaFoldDB" id="K0RVV1"/>
<sequence>MIGLAFSGGGVSAAIAAACTCNSLAEKFPSLLLERNLTVSTVSGG</sequence>
<comment type="caution">
    <text evidence="1">The sequence shown here is derived from an EMBL/GenBank/DDBJ whole genome shotgun (WGS) entry which is preliminary data.</text>
</comment>